<protein>
    <submittedName>
        <fullName evidence="1">Uncharacterized protein</fullName>
    </submittedName>
</protein>
<sequence length="100" mass="11532">MKSIYSTFSGLFKDGKPIDFLATWKKALDKASEREVALFQKTYSDEWFDWEAPQLSLRAEGIMGKYHLRVMATLIGDESPTPLRRSDGFDIWNEEIPRVG</sequence>
<organism evidence="1">
    <name type="scientific">Bacteroides salyersiae</name>
    <dbReference type="NCBI Taxonomy" id="291644"/>
    <lineage>
        <taxon>Bacteria</taxon>
        <taxon>Pseudomonadati</taxon>
        <taxon>Bacteroidota</taxon>
        <taxon>Bacteroidia</taxon>
        <taxon>Bacteroidales</taxon>
        <taxon>Bacteroidaceae</taxon>
        <taxon>Bacteroides</taxon>
    </lineage>
</organism>
<gene>
    <name evidence="1" type="ORF">F3F94_21740</name>
</gene>
<feature type="non-terminal residue" evidence="1">
    <location>
        <position position="100"/>
    </location>
</feature>
<evidence type="ECO:0000313" key="1">
    <source>
        <dbReference type="EMBL" id="KAA3701011.1"/>
    </source>
</evidence>
<name>A0A641MAI3_9BACE</name>
<reference evidence="1" key="1">
    <citation type="journal article" date="2019" name="Nat. Med.">
        <title>A library of human gut bacterial isolates paired with longitudinal multiomics data enables mechanistic microbiome research.</title>
        <authorList>
            <person name="Poyet M."/>
            <person name="Groussin M."/>
            <person name="Gibbons S.M."/>
            <person name="Avila-Pacheco J."/>
            <person name="Jiang X."/>
            <person name="Kearney S.M."/>
            <person name="Perrotta A.R."/>
            <person name="Berdy B."/>
            <person name="Zhao S."/>
            <person name="Lieberman T.D."/>
            <person name="Swanson P.K."/>
            <person name="Smith M."/>
            <person name="Roesemann S."/>
            <person name="Alexander J.E."/>
            <person name="Rich S.A."/>
            <person name="Livny J."/>
            <person name="Vlamakis H."/>
            <person name="Clish C."/>
            <person name="Bullock K."/>
            <person name="Deik A."/>
            <person name="Scott J."/>
            <person name="Pierce K.A."/>
            <person name="Xavier R.J."/>
            <person name="Alm E.J."/>
        </authorList>
    </citation>
    <scope>NUCLEOTIDE SEQUENCE</scope>
    <source>
        <strain evidence="1">BIOML-A21</strain>
    </source>
</reference>
<dbReference type="EMBL" id="VWMU01000553">
    <property type="protein sequence ID" value="KAA3701011.1"/>
    <property type="molecule type" value="Genomic_DNA"/>
</dbReference>
<proteinExistence type="predicted"/>
<dbReference type="AlphaFoldDB" id="A0A641MAI3"/>
<comment type="caution">
    <text evidence="1">The sequence shown here is derived from an EMBL/GenBank/DDBJ whole genome shotgun (WGS) entry which is preliminary data.</text>
</comment>
<accession>A0A641MAI3</accession>